<dbReference type="eggNOG" id="ENOG502R66A">
    <property type="taxonomic scope" value="Eukaryota"/>
</dbReference>
<proteinExistence type="predicted"/>
<dbReference type="AlphaFoldDB" id="K3YKF2"/>
<dbReference type="Gramene" id="KQL00987">
    <property type="protein sequence ID" value="KQL00987"/>
    <property type="gene ID" value="SETIT_014721mg"/>
</dbReference>
<organism evidence="2 3">
    <name type="scientific">Setaria italica</name>
    <name type="common">Foxtail millet</name>
    <name type="synonym">Panicum italicum</name>
    <dbReference type="NCBI Taxonomy" id="4555"/>
    <lineage>
        <taxon>Eukaryota</taxon>
        <taxon>Viridiplantae</taxon>
        <taxon>Streptophyta</taxon>
        <taxon>Embryophyta</taxon>
        <taxon>Tracheophyta</taxon>
        <taxon>Spermatophyta</taxon>
        <taxon>Magnoliopsida</taxon>
        <taxon>Liliopsida</taxon>
        <taxon>Poales</taxon>
        <taxon>Poaceae</taxon>
        <taxon>PACMAD clade</taxon>
        <taxon>Panicoideae</taxon>
        <taxon>Panicodae</taxon>
        <taxon>Paniceae</taxon>
        <taxon>Cenchrinae</taxon>
        <taxon>Setaria</taxon>
    </lineage>
</organism>
<name>K3YKF2_SETIT</name>
<dbReference type="EMBL" id="AGNK02003592">
    <property type="status" value="NOT_ANNOTATED_CDS"/>
    <property type="molecule type" value="Genomic_DNA"/>
</dbReference>
<evidence type="ECO:0000256" key="1">
    <source>
        <dbReference type="SAM" id="MobiDB-lite"/>
    </source>
</evidence>
<feature type="compositionally biased region" description="Low complexity" evidence="1">
    <location>
        <begin position="9"/>
        <end position="20"/>
    </location>
</feature>
<protein>
    <submittedName>
        <fullName evidence="2">Uncharacterized protein</fullName>
    </submittedName>
</protein>
<evidence type="ECO:0000313" key="3">
    <source>
        <dbReference type="Proteomes" id="UP000004995"/>
    </source>
</evidence>
<sequence>MVQRVVRHGGSAASEQAATETARKDKGRRDAIMAIKAQVLRCSEQQGRRRFKRGYLCSGGDGRGDAADSAIFYLACLAVCTTATGSKQTYMCAAVSRI</sequence>
<dbReference type="OMA" id="YMCAAVS"/>
<dbReference type="InParanoid" id="K3YKF2"/>
<feature type="region of interest" description="Disordered" evidence="1">
    <location>
        <begin position="1"/>
        <end position="27"/>
    </location>
</feature>
<reference evidence="2" key="2">
    <citation type="submission" date="2018-08" db="UniProtKB">
        <authorList>
            <consortium name="EnsemblPlants"/>
        </authorList>
    </citation>
    <scope>IDENTIFICATION</scope>
    <source>
        <strain evidence="2">Yugu1</strain>
    </source>
</reference>
<dbReference type="HOGENOM" id="CLU_162263_0_0_1"/>
<reference evidence="3" key="1">
    <citation type="journal article" date="2012" name="Nat. Biotechnol.">
        <title>Reference genome sequence of the model plant Setaria.</title>
        <authorList>
            <person name="Bennetzen J.L."/>
            <person name="Schmutz J."/>
            <person name="Wang H."/>
            <person name="Percifield R."/>
            <person name="Hawkins J."/>
            <person name="Pontaroli A.C."/>
            <person name="Estep M."/>
            <person name="Feng L."/>
            <person name="Vaughn J.N."/>
            <person name="Grimwood J."/>
            <person name="Jenkins J."/>
            <person name="Barry K."/>
            <person name="Lindquist E."/>
            <person name="Hellsten U."/>
            <person name="Deshpande S."/>
            <person name="Wang X."/>
            <person name="Wu X."/>
            <person name="Mitros T."/>
            <person name="Triplett J."/>
            <person name="Yang X."/>
            <person name="Ye C.Y."/>
            <person name="Mauro-Herrera M."/>
            <person name="Wang L."/>
            <person name="Li P."/>
            <person name="Sharma M."/>
            <person name="Sharma R."/>
            <person name="Ronald P.C."/>
            <person name="Panaud O."/>
            <person name="Kellogg E.A."/>
            <person name="Brutnell T.P."/>
            <person name="Doust A.N."/>
            <person name="Tuskan G.A."/>
            <person name="Rokhsar D."/>
            <person name="Devos K.M."/>
        </authorList>
    </citation>
    <scope>NUCLEOTIDE SEQUENCE [LARGE SCALE GENOMIC DNA]</scope>
    <source>
        <strain evidence="3">cv. Yugu1</strain>
    </source>
</reference>
<dbReference type="EnsemblPlants" id="KQL00987">
    <property type="protein sequence ID" value="KQL00987"/>
    <property type="gene ID" value="SETIT_014721mg"/>
</dbReference>
<keyword evidence="3" id="KW-1185">Reference proteome</keyword>
<accession>K3YKF2</accession>
<dbReference type="Proteomes" id="UP000004995">
    <property type="component" value="Unassembled WGS sequence"/>
</dbReference>
<evidence type="ECO:0000313" key="2">
    <source>
        <dbReference type="EnsemblPlants" id="KQL00987"/>
    </source>
</evidence>